<proteinExistence type="predicted"/>
<evidence type="ECO:0000313" key="3">
    <source>
        <dbReference type="Proteomes" id="UP000824540"/>
    </source>
</evidence>
<name>A0A8T2PH55_9TELE</name>
<evidence type="ECO:0000256" key="1">
    <source>
        <dbReference type="SAM" id="Coils"/>
    </source>
</evidence>
<dbReference type="AlphaFoldDB" id="A0A8T2PH55"/>
<sequence>MQGFWAVRGQEQKDQGIEGVMGENDRITIVMSELDLRENLQEEYESLTHQRVQFNATFSSTVKVSPEFQVVLEEQEVCPWHLGEAL</sequence>
<comment type="caution">
    <text evidence="2">The sequence shown here is derived from an EMBL/GenBank/DDBJ whole genome shotgun (WGS) entry which is preliminary data.</text>
</comment>
<accession>A0A8T2PH55</accession>
<protein>
    <submittedName>
        <fullName evidence="2">Uncharacterized protein</fullName>
    </submittedName>
</protein>
<feature type="coiled-coil region" evidence="1">
    <location>
        <begin position="30"/>
        <end position="57"/>
    </location>
</feature>
<gene>
    <name evidence="2" type="ORF">JZ751_026867</name>
</gene>
<dbReference type="Proteomes" id="UP000824540">
    <property type="component" value="Unassembled WGS sequence"/>
</dbReference>
<evidence type="ECO:0000313" key="2">
    <source>
        <dbReference type="EMBL" id="KAG9350501.1"/>
    </source>
</evidence>
<keyword evidence="1" id="KW-0175">Coiled coil</keyword>
<organism evidence="2 3">
    <name type="scientific">Albula glossodonta</name>
    <name type="common">roundjaw bonefish</name>
    <dbReference type="NCBI Taxonomy" id="121402"/>
    <lineage>
        <taxon>Eukaryota</taxon>
        <taxon>Metazoa</taxon>
        <taxon>Chordata</taxon>
        <taxon>Craniata</taxon>
        <taxon>Vertebrata</taxon>
        <taxon>Euteleostomi</taxon>
        <taxon>Actinopterygii</taxon>
        <taxon>Neopterygii</taxon>
        <taxon>Teleostei</taxon>
        <taxon>Albuliformes</taxon>
        <taxon>Albulidae</taxon>
        <taxon>Albula</taxon>
    </lineage>
</organism>
<keyword evidence="3" id="KW-1185">Reference proteome</keyword>
<reference evidence="2" key="1">
    <citation type="thesis" date="2021" institute="BYU ScholarsArchive" country="Provo, UT, USA">
        <title>Applications of and Algorithms for Genome Assembly and Genomic Analyses with an Emphasis on Marine Teleosts.</title>
        <authorList>
            <person name="Pickett B.D."/>
        </authorList>
    </citation>
    <scope>NUCLEOTIDE SEQUENCE</scope>
    <source>
        <strain evidence="2">HI-2016</strain>
    </source>
</reference>
<dbReference type="EMBL" id="JAFBMS010000008">
    <property type="protein sequence ID" value="KAG9350501.1"/>
    <property type="molecule type" value="Genomic_DNA"/>
</dbReference>